<evidence type="ECO:0000256" key="6">
    <source>
        <dbReference type="ARBA" id="ARBA00023242"/>
    </source>
</evidence>
<comment type="caution">
    <text evidence="11">The sequence shown here is derived from an EMBL/GenBank/DDBJ whole genome shotgun (WGS) entry which is preliminary data.</text>
</comment>
<protein>
    <recommendedName>
        <fullName evidence="7">mRNA 5'-phosphatase</fullName>
        <ecNumber evidence="7">3.6.1.74</ecNumber>
    </recommendedName>
</protein>
<dbReference type="OrthoDB" id="272147at2759"/>
<feature type="compositionally biased region" description="Polar residues" evidence="9">
    <location>
        <begin position="55"/>
        <end position="74"/>
    </location>
</feature>
<dbReference type="Gene3D" id="3.20.100.10">
    <property type="entry name" value="mRNA triphosphatase Cet1-like"/>
    <property type="match status" value="1"/>
</dbReference>
<name>A0A2V3IS13_9FLOR</name>
<organism evidence="11 12">
    <name type="scientific">Gracilariopsis chorda</name>
    <dbReference type="NCBI Taxonomy" id="448386"/>
    <lineage>
        <taxon>Eukaryota</taxon>
        <taxon>Rhodophyta</taxon>
        <taxon>Florideophyceae</taxon>
        <taxon>Rhodymeniophycidae</taxon>
        <taxon>Gracilariales</taxon>
        <taxon>Gracilariaceae</taxon>
        <taxon>Gracilariopsis</taxon>
    </lineage>
</organism>
<comment type="similarity">
    <text evidence="3">Belongs to the fungal TPase family.</text>
</comment>
<dbReference type="GO" id="GO:0004651">
    <property type="term" value="F:polynucleotide 5'-phosphatase activity"/>
    <property type="evidence" value="ECO:0007669"/>
    <property type="project" value="InterPro"/>
</dbReference>
<comment type="cofactor">
    <cofactor evidence="1">
        <name>Mg(2+)</name>
        <dbReference type="ChEBI" id="CHEBI:18420"/>
    </cofactor>
</comment>
<dbReference type="InterPro" id="IPR040343">
    <property type="entry name" value="Cet1/Ctl1"/>
</dbReference>
<dbReference type="GO" id="GO:0140818">
    <property type="term" value="F:mRNA 5'-triphosphate monophosphatase activity"/>
    <property type="evidence" value="ECO:0007669"/>
    <property type="project" value="UniProtKB-EC"/>
</dbReference>
<evidence type="ECO:0000256" key="4">
    <source>
        <dbReference type="ARBA" id="ARBA00022664"/>
    </source>
</evidence>
<dbReference type="Pfam" id="PF02940">
    <property type="entry name" value="mRNA_triPase"/>
    <property type="match status" value="1"/>
</dbReference>
<keyword evidence="6" id="KW-0539">Nucleus</keyword>
<evidence type="ECO:0000256" key="1">
    <source>
        <dbReference type="ARBA" id="ARBA00001946"/>
    </source>
</evidence>
<dbReference type="GO" id="GO:0005634">
    <property type="term" value="C:nucleus"/>
    <property type="evidence" value="ECO:0007669"/>
    <property type="project" value="UniProtKB-SubCell"/>
</dbReference>
<evidence type="ECO:0000256" key="5">
    <source>
        <dbReference type="ARBA" id="ARBA00022801"/>
    </source>
</evidence>
<evidence type="ECO:0000256" key="3">
    <source>
        <dbReference type="ARBA" id="ARBA00006345"/>
    </source>
</evidence>
<keyword evidence="5" id="KW-0378">Hydrolase</keyword>
<evidence type="ECO:0000256" key="8">
    <source>
        <dbReference type="ARBA" id="ARBA00047740"/>
    </source>
</evidence>
<dbReference type="InterPro" id="IPR004206">
    <property type="entry name" value="mRNA_triPase_Cet1"/>
</dbReference>
<evidence type="ECO:0000313" key="11">
    <source>
        <dbReference type="EMBL" id="PXF44527.1"/>
    </source>
</evidence>
<comment type="catalytic activity">
    <reaction evidence="8">
        <text>a 5'-end triphospho-ribonucleoside in mRNA + H2O = a 5'-end diphospho-ribonucleoside in mRNA + phosphate + H(+)</text>
        <dbReference type="Rhea" id="RHEA:67004"/>
        <dbReference type="Rhea" id="RHEA-COMP:17164"/>
        <dbReference type="Rhea" id="RHEA-COMP:17165"/>
        <dbReference type="ChEBI" id="CHEBI:15377"/>
        <dbReference type="ChEBI" id="CHEBI:15378"/>
        <dbReference type="ChEBI" id="CHEBI:43474"/>
        <dbReference type="ChEBI" id="CHEBI:167616"/>
        <dbReference type="ChEBI" id="CHEBI:167618"/>
        <dbReference type="EC" id="3.6.1.74"/>
    </reaction>
    <physiologicalReaction direction="left-to-right" evidence="8">
        <dbReference type="Rhea" id="RHEA:67005"/>
    </physiologicalReaction>
</comment>
<dbReference type="PANTHER" id="PTHR28118">
    <property type="entry name" value="POLYNUCLEOTIDE 5'-TRIPHOSPHATASE-RELATED"/>
    <property type="match status" value="1"/>
</dbReference>
<dbReference type="EC" id="3.6.1.74" evidence="7"/>
<comment type="subcellular location">
    <subcellularLocation>
        <location evidence="2">Nucleus</location>
    </subcellularLocation>
</comment>
<keyword evidence="12" id="KW-1185">Reference proteome</keyword>
<proteinExistence type="inferred from homology"/>
<dbReference type="CDD" id="cd07470">
    <property type="entry name" value="CYTH-like_mRNA_RTPase"/>
    <property type="match status" value="1"/>
</dbReference>
<dbReference type="GO" id="GO:0006397">
    <property type="term" value="P:mRNA processing"/>
    <property type="evidence" value="ECO:0007669"/>
    <property type="project" value="UniProtKB-KW"/>
</dbReference>
<feature type="region of interest" description="Disordered" evidence="9">
    <location>
        <begin position="43"/>
        <end position="82"/>
    </location>
</feature>
<evidence type="ECO:0000259" key="10">
    <source>
        <dbReference type="Pfam" id="PF02940"/>
    </source>
</evidence>
<accession>A0A2V3IS13</accession>
<dbReference type="SUPFAM" id="SSF55154">
    <property type="entry name" value="CYTH-like phosphatases"/>
    <property type="match status" value="1"/>
</dbReference>
<gene>
    <name evidence="11" type="ORF">BWQ96_05705</name>
</gene>
<feature type="compositionally biased region" description="Basic and acidic residues" evidence="9">
    <location>
        <begin position="43"/>
        <end position="54"/>
    </location>
</feature>
<dbReference type="STRING" id="448386.A0A2V3IS13"/>
<sequence>MVYDPFGSASDDPRQQSVQKLVAFRRPPICDVQLTSLEWGAFEARKRTRTEPNRENGQSHAPGQQNAPSRNSAEQIEPQRPQPTVVEKIVYAEPTTIFGIPPVVDDRIRYIVNFILEHVDSSNVEIEVKLGLLIAKEHNVRATQVLPVTCETAINQQSNHETRFESNVGEQMFFNLNNRLNQRVEQTERETKNKVSFTRSRHLDVYYSGNIREVKEIRKRADGSEYYQTIHVQSKTRLGDLNVLCPIAQLDMRYSASREEPAEIQPNMVPTRQRLKDRISYRYEYLSIDITCVHMETLGGTSGSLRTYEVEIEIDSSARLFDEVKKYRQGDDSSKLFDIATCLVNTVRILLEADK</sequence>
<dbReference type="InterPro" id="IPR033469">
    <property type="entry name" value="CYTH-like_dom_sf"/>
</dbReference>
<evidence type="ECO:0000256" key="2">
    <source>
        <dbReference type="ARBA" id="ARBA00004123"/>
    </source>
</evidence>
<evidence type="ECO:0000256" key="7">
    <source>
        <dbReference type="ARBA" id="ARBA00035028"/>
    </source>
</evidence>
<dbReference type="PANTHER" id="PTHR28118:SF1">
    <property type="entry name" value="POLYNUCLEOTIDE 5'-TRIPHOSPHATASE CTL1-RELATED"/>
    <property type="match status" value="1"/>
</dbReference>
<dbReference type="InterPro" id="IPR037009">
    <property type="entry name" value="mRNA_triPase_Cet1_sf"/>
</dbReference>
<dbReference type="EMBL" id="NBIV01000088">
    <property type="protein sequence ID" value="PXF44527.1"/>
    <property type="molecule type" value="Genomic_DNA"/>
</dbReference>
<keyword evidence="4" id="KW-0507">mRNA processing</keyword>
<reference evidence="11 12" key="1">
    <citation type="journal article" date="2018" name="Mol. Biol. Evol.">
        <title>Analysis of the draft genome of the red seaweed Gracilariopsis chorda provides insights into genome size evolution in Rhodophyta.</title>
        <authorList>
            <person name="Lee J."/>
            <person name="Yang E.C."/>
            <person name="Graf L."/>
            <person name="Yang J.H."/>
            <person name="Qiu H."/>
            <person name="Zel Zion U."/>
            <person name="Chan C.X."/>
            <person name="Stephens T.G."/>
            <person name="Weber A.P.M."/>
            <person name="Boo G.H."/>
            <person name="Boo S.M."/>
            <person name="Kim K.M."/>
            <person name="Shin Y."/>
            <person name="Jung M."/>
            <person name="Lee S.J."/>
            <person name="Yim H.S."/>
            <person name="Lee J.H."/>
            <person name="Bhattacharya D."/>
            <person name="Yoon H.S."/>
        </authorList>
    </citation>
    <scope>NUCLEOTIDE SEQUENCE [LARGE SCALE GENOMIC DNA]</scope>
    <source>
        <strain evidence="11 12">SKKU-2015</strain>
        <tissue evidence="11">Whole body</tissue>
    </source>
</reference>
<evidence type="ECO:0000256" key="9">
    <source>
        <dbReference type="SAM" id="MobiDB-lite"/>
    </source>
</evidence>
<dbReference type="Proteomes" id="UP000247409">
    <property type="component" value="Unassembled WGS sequence"/>
</dbReference>
<feature type="domain" description="mRNA triphosphatase Cet1-like" evidence="10">
    <location>
        <begin position="119"/>
        <end position="314"/>
    </location>
</feature>
<evidence type="ECO:0000313" key="12">
    <source>
        <dbReference type="Proteomes" id="UP000247409"/>
    </source>
</evidence>
<dbReference type="AlphaFoldDB" id="A0A2V3IS13"/>